<dbReference type="GO" id="GO:0042054">
    <property type="term" value="F:histone methyltransferase activity"/>
    <property type="evidence" value="ECO:0007669"/>
    <property type="project" value="InterPro"/>
</dbReference>
<evidence type="ECO:0000259" key="11">
    <source>
        <dbReference type="PROSITE" id="PS50868"/>
    </source>
</evidence>
<feature type="region of interest" description="Disordered" evidence="8">
    <location>
        <begin position="468"/>
        <end position="507"/>
    </location>
</feature>
<dbReference type="InterPro" id="IPR050973">
    <property type="entry name" value="H3K9_Histone-Lys_N-MTase"/>
</dbReference>
<name>A0A9P4SGY7_9PEZI</name>
<dbReference type="InterPro" id="IPR046341">
    <property type="entry name" value="SET_dom_sf"/>
</dbReference>
<comment type="caution">
    <text evidence="12">The sequence shown here is derived from an EMBL/GenBank/DDBJ whole genome shotgun (WGS) entry which is preliminary data.</text>
</comment>
<keyword evidence="5" id="KW-0949">S-adenosyl-L-methionine</keyword>
<dbReference type="Pfam" id="PF05033">
    <property type="entry name" value="Pre-SET"/>
    <property type="match status" value="1"/>
</dbReference>
<dbReference type="PANTHER" id="PTHR46223">
    <property type="entry name" value="HISTONE-LYSINE N-METHYLTRANSFERASE SUV39H"/>
    <property type="match status" value="1"/>
</dbReference>
<keyword evidence="2" id="KW-0158">Chromosome</keyword>
<dbReference type="InterPro" id="IPR007728">
    <property type="entry name" value="Pre-SET_dom"/>
</dbReference>
<evidence type="ECO:0000313" key="13">
    <source>
        <dbReference type="Proteomes" id="UP000799429"/>
    </source>
</evidence>
<dbReference type="PROSITE" id="PS50868">
    <property type="entry name" value="POST_SET"/>
    <property type="match status" value="1"/>
</dbReference>
<keyword evidence="6" id="KW-0479">Metal-binding</keyword>
<dbReference type="InterPro" id="IPR003616">
    <property type="entry name" value="Post-SET_dom"/>
</dbReference>
<evidence type="ECO:0000256" key="7">
    <source>
        <dbReference type="ARBA" id="ARBA00022833"/>
    </source>
</evidence>
<comment type="subcellular location">
    <subcellularLocation>
        <location evidence="1">Chromosome</location>
    </subcellularLocation>
</comment>
<evidence type="ECO:0000313" key="12">
    <source>
        <dbReference type="EMBL" id="KAF2842320.1"/>
    </source>
</evidence>
<proteinExistence type="predicted"/>
<dbReference type="GO" id="GO:0005694">
    <property type="term" value="C:chromosome"/>
    <property type="evidence" value="ECO:0007669"/>
    <property type="project" value="UniProtKB-SubCell"/>
</dbReference>
<dbReference type="AlphaFoldDB" id="A0A9P4SGY7"/>
<dbReference type="GO" id="GO:0008270">
    <property type="term" value="F:zinc ion binding"/>
    <property type="evidence" value="ECO:0007669"/>
    <property type="project" value="InterPro"/>
</dbReference>
<keyword evidence="3" id="KW-0489">Methyltransferase</keyword>
<protein>
    <submittedName>
        <fullName evidence="12">SET domain-containing protein</fullName>
    </submittedName>
</protein>
<dbReference type="Pfam" id="PF00856">
    <property type="entry name" value="SET"/>
    <property type="match status" value="1"/>
</dbReference>
<evidence type="ECO:0000256" key="2">
    <source>
        <dbReference type="ARBA" id="ARBA00022454"/>
    </source>
</evidence>
<keyword evidence="7" id="KW-0862">Zinc</keyword>
<evidence type="ECO:0000256" key="6">
    <source>
        <dbReference type="ARBA" id="ARBA00022723"/>
    </source>
</evidence>
<dbReference type="PANTHER" id="PTHR46223:SF3">
    <property type="entry name" value="HISTONE-LYSINE N-METHYLTRANSFERASE SET-23"/>
    <property type="match status" value="1"/>
</dbReference>
<dbReference type="GO" id="GO:0032259">
    <property type="term" value="P:methylation"/>
    <property type="evidence" value="ECO:0007669"/>
    <property type="project" value="UniProtKB-KW"/>
</dbReference>
<feature type="compositionally biased region" description="Acidic residues" evidence="8">
    <location>
        <begin position="468"/>
        <end position="477"/>
    </location>
</feature>
<evidence type="ECO:0000256" key="1">
    <source>
        <dbReference type="ARBA" id="ARBA00004286"/>
    </source>
</evidence>
<reference evidence="12" key="1">
    <citation type="journal article" date="2020" name="Stud. Mycol.">
        <title>101 Dothideomycetes genomes: a test case for predicting lifestyles and emergence of pathogens.</title>
        <authorList>
            <person name="Haridas S."/>
            <person name="Albert R."/>
            <person name="Binder M."/>
            <person name="Bloem J."/>
            <person name="Labutti K."/>
            <person name="Salamov A."/>
            <person name="Andreopoulos B."/>
            <person name="Baker S."/>
            <person name="Barry K."/>
            <person name="Bills G."/>
            <person name="Bluhm B."/>
            <person name="Cannon C."/>
            <person name="Castanera R."/>
            <person name="Culley D."/>
            <person name="Daum C."/>
            <person name="Ezra D."/>
            <person name="Gonzalez J."/>
            <person name="Henrissat B."/>
            <person name="Kuo A."/>
            <person name="Liang C."/>
            <person name="Lipzen A."/>
            <person name="Lutzoni F."/>
            <person name="Magnuson J."/>
            <person name="Mondo S."/>
            <person name="Nolan M."/>
            <person name="Ohm R."/>
            <person name="Pangilinan J."/>
            <person name="Park H.-J."/>
            <person name="Ramirez L."/>
            <person name="Alfaro M."/>
            <person name="Sun H."/>
            <person name="Tritt A."/>
            <person name="Yoshinaga Y."/>
            <person name="Zwiers L.-H."/>
            <person name="Turgeon B."/>
            <person name="Goodwin S."/>
            <person name="Spatafora J."/>
            <person name="Crous P."/>
            <person name="Grigoriev I."/>
        </authorList>
    </citation>
    <scope>NUCLEOTIDE SEQUENCE</scope>
    <source>
        <strain evidence="12">CBS 101060</strain>
    </source>
</reference>
<sequence length="516" mass="58899">MLIVTATGNEKHVVDKWGTQLRRKSVSRKSRDVDPVDAEGFYVQHVQKATWTQWTQKGFYVQRVQRSNPLKKRKASEFDGSTHLNAFQRSVKLKSRSPSVLSSTSESFTSKFNIEHKHVKIYNGVLKQNNGFLEVERSTNPNVAQLEARRIPTESMINEARQTLTVRAANKIRVEIQKQLARISGPPVRLANTIDESSPPLRFEWIDENILGEGVQKADADTMLGCQSCRPDMGQNIGCEYTKKCDCLEFAAVNQRRLTEAQRYKLDHGDGDSRDMPKRFPYHNSGASAGCLVSFYLESRAPIYECNAKCRCGMGCKNRNVQFGRQVELEIFKTADRGWGLRTKSPLKRGQFIDTYRGEIITDAEATRRETTIPTSTPSKAALAHKDSYLYTLDKFTSPLLPLSACYIIDGSHTGGPTRFINHSCAPNCRQYTVSYNKYDQRVYEIAFFAYRDIEAGEELTFDYLDKDEVEEGEEDGEREKDQGKGKEGREKEREREEGMSECRCGASRCRKWLWM</sequence>
<evidence type="ECO:0000259" key="10">
    <source>
        <dbReference type="PROSITE" id="PS50867"/>
    </source>
</evidence>
<dbReference type="InterPro" id="IPR001214">
    <property type="entry name" value="SET_dom"/>
</dbReference>
<gene>
    <name evidence="12" type="ORF">M501DRAFT_1013671</name>
</gene>
<accession>A0A9P4SGY7</accession>
<dbReference type="SMART" id="SM00317">
    <property type="entry name" value="SET"/>
    <property type="match status" value="1"/>
</dbReference>
<dbReference type="PROSITE" id="PS50867">
    <property type="entry name" value="PRE_SET"/>
    <property type="match status" value="1"/>
</dbReference>
<feature type="domain" description="Pre-SET" evidence="10">
    <location>
        <begin position="222"/>
        <end position="324"/>
    </location>
</feature>
<dbReference type="PROSITE" id="PS50280">
    <property type="entry name" value="SET"/>
    <property type="match status" value="1"/>
</dbReference>
<feature type="compositionally biased region" description="Basic and acidic residues" evidence="8">
    <location>
        <begin position="478"/>
        <end position="501"/>
    </location>
</feature>
<organism evidence="12 13">
    <name type="scientific">Patellaria atrata CBS 101060</name>
    <dbReference type="NCBI Taxonomy" id="1346257"/>
    <lineage>
        <taxon>Eukaryota</taxon>
        <taxon>Fungi</taxon>
        <taxon>Dikarya</taxon>
        <taxon>Ascomycota</taxon>
        <taxon>Pezizomycotina</taxon>
        <taxon>Dothideomycetes</taxon>
        <taxon>Dothideomycetes incertae sedis</taxon>
        <taxon>Patellariales</taxon>
        <taxon>Patellariaceae</taxon>
        <taxon>Patellaria</taxon>
    </lineage>
</organism>
<evidence type="ECO:0000256" key="4">
    <source>
        <dbReference type="ARBA" id="ARBA00022679"/>
    </source>
</evidence>
<evidence type="ECO:0000256" key="3">
    <source>
        <dbReference type="ARBA" id="ARBA00022603"/>
    </source>
</evidence>
<dbReference type="OrthoDB" id="308383at2759"/>
<keyword evidence="13" id="KW-1185">Reference proteome</keyword>
<evidence type="ECO:0000256" key="5">
    <source>
        <dbReference type="ARBA" id="ARBA00022691"/>
    </source>
</evidence>
<evidence type="ECO:0000259" key="9">
    <source>
        <dbReference type="PROSITE" id="PS50280"/>
    </source>
</evidence>
<dbReference type="SUPFAM" id="SSF82199">
    <property type="entry name" value="SET domain"/>
    <property type="match status" value="1"/>
</dbReference>
<keyword evidence="4" id="KW-0808">Transferase</keyword>
<dbReference type="GO" id="GO:0005634">
    <property type="term" value="C:nucleus"/>
    <property type="evidence" value="ECO:0007669"/>
    <property type="project" value="InterPro"/>
</dbReference>
<dbReference type="EMBL" id="MU006090">
    <property type="protein sequence ID" value="KAF2842320.1"/>
    <property type="molecule type" value="Genomic_DNA"/>
</dbReference>
<dbReference type="Gene3D" id="2.170.270.10">
    <property type="entry name" value="SET domain"/>
    <property type="match status" value="1"/>
</dbReference>
<evidence type="ECO:0000256" key="8">
    <source>
        <dbReference type="SAM" id="MobiDB-lite"/>
    </source>
</evidence>
<feature type="domain" description="Post-SET" evidence="11">
    <location>
        <begin position="499"/>
        <end position="515"/>
    </location>
</feature>
<dbReference type="SMART" id="SM00468">
    <property type="entry name" value="PreSET"/>
    <property type="match status" value="1"/>
</dbReference>
<dbReference type="Proteomes" id="UP000799429">
    <property type="component" value="Unassembled WGS sequence"/>
</dbReference>
<feature type="domain" description="SET" evidence="9">
    <location>
        <begin position="327"/>
        <end position="465"/>
    </location>
</feature>